<evidence type="ECO:0000256" key="1">
    <source>
        <dbReference type="SAM" id="Phobius"/>
    </source>
</evidence>
<keyword evidence="3" id="KW-1185">Reference proteome</keyword>
<accession>A0A7Y0HZ96</accession>
<evidence type="ECO:0000313" key="2">
    <source>
        <dbReference type="EMBL" id="NMM99979.1"/>
    </source>
</evidence>
<feature type="transmembrane region" description="Helical" evidence="1">
    <location>
        <begin position="91"/>
        <end position="109"/>
    </location>
</feature>
<feature type="transmembrane region" description="Helical" evidence="1">
    <location>
        <begin position="115"/>
        <end position="137"/>
    </location>
</feature>
<keyword evidence="1" id="KW-0472">Membrane</keyword>
<dbReference type="AlphaFoldDB" id="A0A7Y0HZ96"/>
<name>A0A7Y0HZ96_9BIFI</name>
<dbReference type="EMBL" id="JAAIIH010000001">
    <property type="protein sequence ID" value="NMM99979.1"/>
    <property type="molecule type" value="Genomic_DNA"/>
</dbReference>
<proteinExistence type="predicted"/>
<dbReference type="Proteomes" id="UP000588277">
    <property type="component" value="Unassembled WGS sequence"/>
</dbReference>
<comment type="caution">
    <text evidence="2">The sequence shown here is derived from an EMBL/GenBank/DDBJ whole genome shotgun (WGS) entry which is preliminary data.</text>
</comment>
<sequence length="171" mass="18409">MTARTNDHAAYDYVGYEYLTVNAAADRQSMLADGYRAFGWQLLDADARTLRFRRERAIANKTEVSRLQRQYEAQVAQLDDLAAAPARNGRIAGLSLGLVGCAFLAGATFSYLAGLVALMVVLAVPGFACWIAAYPAARKVASAAARRAGALSERLYDANDDVCRRAAALLA</sequence>
<gene>
    <name evidence="2" type="ORF">G1C96_0557</name>
</gene>
<evidence type="ECO:0000313" key="3">
    <source>
        <dbReference type="Proteomes" id="UP000588277"/>
    </source>
</evidence>
<reference evidence="2 3" key="1">
    <citation type="submission" date="2020-02" db="EMBL/GenBank/DDBJ databases">
        <title>Characterization of phylogenetic diversity of novel bifidobacterial species isolated in Czech ZOOs.</title>
        <authorList>
            <person name="Lugli G.A."/>
            <person name="Vera N.B."/>
            <person name="Ventura M."/>
        </authorList>
    </citation>
    <scope>NUCLEOTIDE SEQUENCE [LARGE SCALE GENOMIC DNA]</scope>
    <source>
        <strain evidence="2 3">DSM 109958</strain>
    </source>
</reference>
<protein>
    <submittedName>
        <fullName evidence="2">Uncharacterized protein</fullName>
    </submittedName>
</protein>
<keyword evidence="1" id="KW-1133">Transmembrane helix</keyword>
<organism evidence="2 3">
    <name type="scientific">Bifidobacterium moraviense</name>
    <dbReference type="NCBI Taxonomy" id="2675323"/>
    <lineage>
        <taxon>Bacteria</taxon>
        <taxon>Bacillati</taxon>
        <taxon>Actinomycetota</taxon>
        <taxon>Actinomycetes</taxon>
        <taxon>Bifidobacteriales</taxon>
        <taxon>Bifidobacteriaceae</taxon>
        <taxon>Bifidobacterium</taxon>
    </lineage>
</organism>
<keyword evidence="1" id="KW-0812">Transmembrane</keyword>